<name>A0A212KID4_9PROT</name>
<organism evidence="1">
    <name type="scientific">uncultured Alphaproteobacteria bacterium</name>
    <dbReference type="NCBI Taxonomy" id="91750"/>
    <lineage>
        <taxon>Bacteria</taxon>
        <taxon>Pseudomonadati</taxon>
        <taxon>Pseudomonadota</taxon>
        <taxon>Alphaproteobacteria</taxon>
        <taxon>environmental samples</taxon>
    </lineage>
</organism>
<dbReference type="EMBL" id="FLUO01000002">
    <property type="protein sequence ID" value="SBW11463.1"/>
    <property type="molecule type" value="Genomic_DNA"/>
</dbReference>
<gene>
    <name evidence="1" type="ORF">KL86APRO_20200</name>
</gene>
<accession>A0A212KID4</accession>
<evidence type="ECO:0008006" key="2">
    <source>
        <dbReference type="Google" id="ProtNLM"/>
    </source>
</evidence>
<protein>
    <recommendedName>
        <fullName evidence="2">DUF2889 domain-containing protein</fullName>
    </recommendedName>
</protein>
<reference evidence="1" key="1">
    <citation type="submission" date="2016-04" db="EMBL/GenBank/DDBJ databases">
        <authorList>
            <person name="Evans L.H."/>
            <person name="Alamgir A."/>
            <person name="Owens N."/>
            <person name="Weber N.D."/>
            <person name="Virtaneva K."/>
            <person name="Barbian K."/>
            <person name="Babar A."/>
            <person name="Rosenke K."/>
        </authorList>
    </citation>
    <scope>NUCLEOTIDE SEQUENCE</scope>
    <source>
        <strain evidence="1">86</strain>
    </source>
</reference>
<dbReference type="InterPro" id="IPR021312">
    <property type="entry name" value="DUF2889"/>
</dbReference>
<dbReference type="AlphaFoldDB" id="A0A212KID4"/>
<sequence length="188" mass="20316">MPDTPRRLVHERTISCRGYARDDGLWEIEGEFLDVKHQPYTAGDGAARPPGAPLHAMTLRLVIDDDARIRDAASTIDHAPFDTCPAAAPLGAKLVGMTIGKGFMAEARRAIGGTRGCLHVIELLGEVAGTAFQTLHAVRWRKVAEARERGEPPVRPAIIDTCHALKADGPVVAQKWPEFATEHESGGE</sequence>
<dbReference type="Pfam" id="PF11136">
    <property type="entry name" value="DUF2889"/>
    <property type="match status" value="1"/>
</dbReference>
<proteinExistence type="predicted"/>
<evidence type="ECO:0000313" key="1">
    <source>
        <dbReference type="EMBL" id="SBW11463.1"/>
    </source>
</evidence>